<reference evidence="2 3" key="1">
    <citation type="submission" date="2019-05" db="EMBL/GenBank/DDBJ databases">
        <title>Another draft genome of Portunus trituberculatus and its Hox gene families provides insights of decapod evolution.</title>
        <authorList>
            <person name="Jeong J.-H."/>
            <person name="Song I."/>
            <person name="Kim S."/>
            <person name="Choi T."/>
            <person name="Kim D."/>
            <person name="Ryu S."/>
            <person name="Kim W."/>
        </authorList>
    </citation>
    <scope>NUCLEOTIDE SEQUENCE [LARGE SCALE GENOMIC DNA]</scope>
    <source>
        <tissue evidence="2">Muscle</tissue>
    </source>
</reference>
<dbReference type="PROSITE" id="PS51257">
    <property type="entry name" value="PROKAR_LIPOPROTEIN"/>
    <property type="match status" value="1"/>
</dbReference>
<evidence type="ECO:0000313" key="3">
    <source>
        <dbReference type="Proteomes" id="UP000324222"/>
    </source>
</evidence>
<gene>
    <name evidence="2" type="ORF">E2C01_033970</name>
</gene>
<name>A0A5B7F5N3_PORTR</name>
<dbReference type="AlphaFoldDB" id="A0A5B7F5N3"/>
<proteinExistence type="predicted"/>
<dbReference type="Proteomes" id="UP000324222">
    <property type="component" value="Unassembled WGS sequence"/>
</dbReference>
<comment type="caution">
    <text evidence="2">The sequence shown here is derived from an EMBL/GenBank/DDBJ whole genome shotgun (WGS) entry which is preliminary data.</text>
</comment>
<dbReference type="EMBL" id="VSRR010004681">
    <property type="protein sequence ID" value="MPC40413.1"/>
    <property type="molecule type" value="Genomic_DNA"/>
</dbReference>
<keyword evidence="3" id="KW-1185">Reference proteome</keyword>
<evidence type="ECO:0000256" key="1">
    <source>
        <dbReference type="SAM" id="MobiDB-lite"/>
    </source>
</evidence>
<feature type="compositionally biased region" description="Gly residues" evidence="1">
    <location>
        <begin position="103"/>
        <end position="120"/>
    </location>
</feature>
<sequence>MATVRIPASHSSSHYSIASCGRVSICFYPHYDLYSRGAQVRWGEVRWLEVGGGRVYSGRGSEGGGTTHAPDARDWSQARRVPAHTFLARQRERRVSGCRAAAQGGGSGGAGREGGGWMEG</sequence>
<protein>
    <submittedName>
        <fullName evidence="2">Uncharacterized protein</fullName>
    </submittedName>
</protein>
<accession>A0A5B7F5N3</accession>
<organism evidence="2 3">
    <name type="scientific">Portunus trituberculatus</name>
    <name type="common">Swimming crab</name>
    <name type="synonym">Neptunus trituberculatus</name>
    <dbReference type="NCBI Taxonomy" id="210409"/>
    <lineage>
        <taxon>Eukaryota</taxon>
        <taxon>Metazoa</taxon>
        <taxon>Ecdysozoa</taxon>
        <taxon>Arthropoda</taxon>
        <taxon>Crustacea</taxon>
        <taxon>Multicrustacea</taxon>
        <taxon>Malacostraca</taxon>
        <taxon>Eumalacostraca</taxon>
        <taxon>Eucarida</taxon>
        <taxon>Decapoda</taxon>
        <taxon>Pleocyemata</taxon>
        <taxon>Brachyura</taxon>
        <taxon>Eubrachyura</taxon>
        <taxon>Portunoidea</taxon>
        <taxon>Portunidae</taxon>
        <taxon>Portuninae</taxon>
        <taxon>Portunus</taxon>
    </lineage>
</organism>
<feature type="region of interest" description="Disordered" evidence="1">
    <location>
        <begin position="97"/>
        <end position="120"/>
    </location>
</feature>
<evidence type="ECO:0000313" key="2">
    <source>
        <dbReference type="EMBL" id="MPC40413.1"/>
    </source>
</evidence>